<reference evidence="2" key="1">
    <citation type="submission" date="2020-01" db="EMBL/GenBank/DDBJ databases">
        <title>Draft genome sequence of the Termite Coptotermes fromosanus.</title>
        <authorList>
            <person name="Itakura S."/>
            <person name="Yosikawa Y."/>
            <person name="Umezawa K."/>
        </authorList>
    </citation>
    <scope>NUCLEOTIDE SEQUENCE [LARGE SCALE GENOMIC DNA]</scope>
</reference>
<sequence length="64" mass="7263">MGNIFTQAPIGNSSDCFNYRKFFRIVLFVVVDANNKFSYLNVGFEGGIFDGEIVKLPSKVYMMI</sequence>
<comment type="caution">
    <text evidence="1">The sequence shown here is derived from an EMBL/GenBank/DDBJ whole genome shotgun (WGS) entry which is preliminary data.</text>
</comment>
<accession>A0A6L2PN16</accession>
<dbReference type="EMBL" id="BLKM01000454">
    <property type="protein sequence ID" value="GFG33796.1"/>
    <property type="molecule type" value="Genomic_DNA"/>
</dbReference>
<evidence type="ECO:0008006" key="3">
    <source>
        <dbReference type="Google" id="ProtNLM"/>
    </source>
</evidence>
<evidence type="ECO:0000313" key="1">
    <source>
        <dbReference type="EMBL" id="GFG33796.1"/>
    </source>
</evidence>
<dbReference type="Proteomes" id="UP000502823">
    <property type="component" value="Unassembled WGS sequence"/>
</dbReference>
<dbReference type="AlphaFoldDB" id="A0A6L2PN16"/>
<name>A0A6L2PN16_COPFO</name>
<dbReference type="InParanoid" id="A0A6L2PN16"/>
<dbReference type="OrthoDB" id="6627079at2759"/>
<feature type="non-terminal residue" evidence="1">
    <location>
        <position position="64"/>
    </location>
</feature>
<proteinExistence type="predicted"/>
<organism evidence="1 2">
    <name type="scientific">Coptotermes formosanus</name>
    <name type="common">Formosan subterranean termite</name>
    <dbReference type="NCBI Taxonomy" id="36987"/>
    <lineage>
        <taxon>Eukaryota</taxon>
        <taxon>Metazoa</taxon>
        <taxon>Ecdysozoa</taxon>
        <taxon>Arthropoda</taxon>
        <taxon>Hexapoda</taxon>
        <taxon>Insecta</taxon>
        <taxon>Pterygota</taxon>
        <taxon>Neoptera</taxon>
        <taxon>Polyneoptera</taxon>
        <taxon>Dictyoptera</taxon>
        <taxon>Blattodea</taxon>
        <taxon>Blattoidea</taxon>
        <taxon>Termitoidae</taxon>
        <taxon>Rhinotermitidae</taxon>
        <taxon>Coptotermes</taxon>
    </lineage>
</organism>
<protein>
    <recommendedName>
        <fullName evidence="3">DDE Tnp4 domain-containing protein</fullName>
    </recommendedName>
</protein>
<gene>
    <name evidence="1" type="ORF">Cfor_05138</name>
</gene>
<evidence type="ECO:0000313" key="2">
    <source>
        <dbReference type="Proteomes" id="UP000502823"/>
    </source>
</evidence>
<keyword evidence="2" id="KW-1185">Reference proteome</keyword>